<dbReference type="STRING" id="619300.G3AS49"/>
<evidence type="ECO:0000256" key="6">
    <source>
        <dbReference type="ARBA" id="ARBA00022842"/>
    </source>
</evidence>
<dbReference type="GO" id="GO:0000287">
    <property type="term" value="F:magnesium ion binding"/>
    <property type="evidence" value="ECO:0007669"/>
    <property type="project" value="InterPro"/>
</dbReference>
<keyword evidence="4" id="KW-0479">Metal-binding</keyword>
<dbReference type="RefSeq" id="XP_007377041.1">
    <property type="nucleotide sequence ID" value="XM_007376979.1"/>
</dbReference>
<reference evidence="8 9" key="1">
    <citation type="journal article" date="2011" name="Proc. Natl. Acad. Sci. U.S.A.">
        <title>Comparative genomics of xylose-fermenting fungi for enhanced biofuel production.</title>
        <authorList>
            <person name="Wohlbach D.J."/>
            <person name="Kuo A."/>
            <person name="Sato T.K."/>
            <person name="Potts K.M."/>
            <person name="Salamov A.A."/>
            <person name="LaButti K.M."/>
            <person name="Sun H."/>
            <person name="Clum A."/>
            <person name="Pangilinan J.L."/>
            <person name="Lindquist E.A."/>
            <person name="Lucas S."/>
            <person name="Lapidus A."/>
            <person name="Jin M."/>
            <person name="Gunawan C."/>
            <person name="Balan V."/>
            <person name="Dale B.E."/>
            <person name="Jeffries T.W."/>
            <person name="Zinkel R."/>
            <person name="Barry K.W."/>
            <person name="Grigoriev I.V."/>
            <person name="Gasch A.P."/>
        </authorList>
    </citation>
    <scope>NUCLEOTIDE SEQUENCE [LARGE SCALE GENOMIC DNA]</scope>
    <source>
        <strain evidence="9">NRRL Y-27907 / 11-Y1</strain>
    </source>
</reference>
<dbReference type="PROSITE" id="PS00387">
    <property type="entry name" value="PPASE"/>
    <property type="match status" value="1"/>
</dbReference>
<dbReference type="GO" id="GO:0006796">
    <property type="term" value="P:phosphate-containing compound metabolic process"/>
    <property type="evidence" value="ECO:0007669"/>
    <property type="project" value="InterPro"/>
</dbReference>
<protein>
    <recommendedName>
        <fullName evidence="3">inorganic diphosphatase</fullName>
        <ecNumber evidence="3">3.6.1.1</ecNumber>
    </recommendedName>
    <alternativeName>
        <fullName evidence="7">Pyrophosphate phospho-hydrolase</fullName>
    </alternativeName>
</protein>
<dbReference type="PANTHER" id="PTHR10286">
    <property type="entry name" value="INORGANIC PYROPHOSPHATASE"/>
    <property type="match status" value="1"/>
</dbReference>
<dbReference type="FunCoup" id="G3AS49">
    <property type="interactions" value="254"/>
</dbReference>
<keyword evidence="5" id="KW-0378">Hydrolase</keyword>
<evidence type="ECO:0000256" key="4">
    <source>
        <dbReference type="ARBA" id="ARBA00022723"/>
    </source>
</evidence>
<comment type="similarity">
    <text evidence="2">Belongs to the PPase family.</text>
</comment>
<dbReference type="InParanoid" id="G3AS49"/>
<dbReference type="EC" id="3.6.1.1" evidence="3"/>
<dbReference type="GO" id="GO:0004427">
    <property type="term" value="F:inorganic diphosphate phosphatase activity"/>
    <property type="evidence" value="ECO:0007669"/>
    <property type="project" value="UniProtKB-EC"/>
</dbReference>
<sequence length="316" mass="35796">MSVLRTFKIMSLNTRAIARLNLTQQHLAPRRLSTIANINQGTKYTSDFKNYAVQNNKVISYFHDVPLELNPTTKEANIVVEIPRWTNAKFEINTKLPGNPIVQDSKSDKVRYVKNLFPHHGYIHNYGAFPQTWEDPTTQHVNGLYGDNDPVDVCEIGSRILHTGDIKRVKILGAIALIDDGELDWKVIVVDVEDPLAKEVYDIHHLYTKCPGLLETTRQWFMDYKLPDGKPPNAFAFNAVYKNAKETIEVIKQCHQSWKALVHGENRGGKLPTIANTTLQGTPGYVDDLGVKLDNPSKPDAEIPLEIQRSYFMTSD</sequence>
<evidence type="ECO:0000313" key="9">
    <source>
        <dbReference type="Proteomes" id="UP000000709"/>
    </source>
</evidence>
<dbReference type="InterPro" id="IPR036649">
    <property type="entry name" value="Pyrophosphatase_sf"/>
</dbReference>
<dbReference type="OrthoDB" id="1608002at2759"/>
<dbReference type="GO" id="GO:0005739">
    <property type="term" value="C:mitochondrion"/>
    <property type="evidence" value="ECO:0007669"/>
    <property type="project" value="EnsemblFungi"/>
</dbReference>
<dbReference type="FunFam" id="3.90.80.10:FF:000007">
    <property type="entry name" value="Inorganic pyrophosphatase, mitochondrial"/>
    <property type="match status" value="1"/>
</dbReference>
<dbReference type="SUPFAM" id="SSF50324">
    <property type="entry name" value="Inorganic pyrophosphatase"/>
    <property type="match status" value="1"/>
</dbReference>
<dbReference type="Gene3D" id="3.90.80.10">
    <property type="entry name" value="Inorganic pyrophosphatase"/>
    <property type="match status" value="1"/>
</dbReference>
<keyword evidence="6" id="KW-0460">Magnesium</keyword>
<dbReference type="KEGG" id="spaa:SPAPADRAFT_62905"/>
<dbReference type="HOGENOM" id="CLU_040684_0_1_1"/>
<gene>
    <name evidence="8" type="ORF">SPAPADRAFT_62905</name>
</gene>
<evidence type="ECO:0000313" key="8">
    <source>
        <dbReference type="EMBL" id="EGW31008.1"/>
    </source>
</evidence>
<evidence type="ECO:0000256" key="7">
    <source>
        <dbReference type="ARBA" id="ARBA00032535"/>
    </source>
</evidence>
<dbReference type="GO" id="GO:0009060">
    <property type="term" value="P:aerobic respiration"/>
    <property type="evidence" value="ECO:0007669"/>
    <property type="project" value="EnsemblFungi"/>
</dbReference>
<dbReference type="CDD" id="cd00412">
    <property type="entry name" value="pyrophosphatase"/>
    <property type="match status" value="1"/>
</dbReference>
<proteinExistence type="inferred from homology"/>
<comment type="cofactor">
    <cofactor evidence="1">
        <name>Mg(2+)</name>
        <dbReference type="ChEBI" id="CHEBI:18420"/>
    </cofactor>
</comment>
<dbReference type="EMBL" id="GL996504">
    <property type="protein sequence ID" value="EGW31008.1"/>
    <property type="molecule type" value="Genomic_DNA"/>
</dbReference>
<evidence type="ECO:0000256" key="2">
    <source>
        <dbReference type="ARBA" id="ARBA00006220"/>
    </source>
</evidence>
<name>G3AS49_SPAPN</name>
<evidence type="ECO:0000256" key="5">
    <source>
        <dbReference type="ARBA" id="ARBA00022801"/>
    </source>
</evidence>
<keyword evidence="9" id="KW-1185">Reference proteome</keyword>
<dbReference type="AlphaFoldDB" id="G3AS49"/>
<dbReference type="Proteomes" id="UP000000709">
    <property type="component" value="Unassembled WGS sequence"/>
</dbReference>
<evidence type="ECO:0000256" key="1">
    <source>
        <dbReference type="ARBA" id="ARBA00001946"/>
    </source>
</evidence>
<dbReference type="Pfam" id="PF00719">
    <property type="entry name" value="Pyrophosphatase"/>
    <property type="match status" value="1"/>
</dbReference>
<dbReference type="GeneID" id="18874520"/>
<dbReference type="eggNOG" id="KOG1626">
    <property type="taxonomic scope" value="Eukaryota"/>
</dbReference>
<evidence type="ECO:0000256" key="3">
    <source>
        <dbReference type="ARBA" id="ARBA00012146"/>
    </source>
</evidence>
<dbReference type="InterPro" id="IPR008162">
    <property type="entry name" value="Pyrophosphatase"/>
</dbReference>
<dbReference type="OMA" id="KEVDRWH"/>
<accession>G3AS49</accession>
<organism evidence="9">
    <name type="scientific">Spathaspora passalidarum (strain NRRL Y-27907 / 11-Y1)</name>
    <dbReference type="NCBI Taxonomy" id="619300"/>
    <lineage>
        <taxon>Eukaryota</taxon>
        <taxon>Fungi</taxon>
        <taxon>Dikarya</taxon>
        <taxon>Ascomycota</taxon>
        <taxon>Saccharomycotina</taxon>
        <taxon>Pichiomycetes</taxon>
        <taxon>Debaryomycetaceae</taxon>
        <taxon>Spathaspora</taxon>
    </lineage>
</organism>